<dbReference type="Gramene" id="OMO94231">
    <property type="protein sequence ID" value="OMO94231"/>
    <property type="gene ID" value="CCACVL1_06103"/>
</dbReference>
<accession>A0A1R3JHE2</accession>
<protein>
    <submittedName>
        <fullName evidence="2">Uncharacterized protein</fullName>
    </submittedName>
</protein>
<feature type="compositionally biased region" description="Basic and acidic residues" evidence="1">
    <location>
        <begin position="7"/>
        <end position="24"/>
    </location>
</feature>
<proteinExistence type="predicted"/>
<feature type="region of interest" description="Disordered" evidence="1">
    <location>
        <begin position="1"/>
        <end position="24"/>
    </location>
</feature>
<dbReference type="Proteomes" id="UP000188268">
    <property type="component" value="Unassembled WGS sequence"/>
</dbReference>
<evidence type="ECO:0000256" key="1">
    <source>
        <dbReference type="SAM" id="MobiDB-lite"/>
    </source>
</evidence>
<dbReference type="AlphaFoldDB" id="A0A1R3JHE2"/>
<sequence>MGGSGAPDRRHFALGTEKIRKPGM</sequence>
<keyword evidence="3" id="KW-1185">Reference proteome</keyword>
<reference evidence="2 3" key="1">
    <citation type="submission" date="2013-09" db="EMBL/GenBank/DDBJ databases">
        <title>Corchorus capsularis genome sequencing.</title>
        <authorList>
            <person name="Alam M."/>
            <person name="Haque M.S."/>
            <person name="Islam M.S."/>
            <person name="Emdad E.M."/>
            <person name="Islam M.M."/>
            <person name="Ahmed B."/>
            <person name="Halim A."/>
            <person name="Hossen Q.M.M."/>
            <person name="Hossain M.Z."/>
            <person name="Ahmed R."/>
            <person name="Khan M.M."/>
            <person name="Islam R."/>
            <person name="Rashid M.M."/>
            <person name="Khan S.A."/>
            <person name="Rahman M.S."/>
            <person name="Alam M."/>
        </authorList>
    </citation>
    <scope>NUCLEOTIDE SEQUENCE [LARGE SCALE GENOMIC DNA]</scope>
    <source>
        <strain evidence="3">cv. CVL-1</strain>
        <tissue evidence="2">Whole seedling</tissue>
    </source>
</reference>
<comment type="caution">
    <text evidence="2">The sequence shown here is derived from an EMBL/GenBank/DDBJ whole genome shotgun (WGS) entry which is preliminary data.</text>
</comment>
<name>A0A1R3JHE2_COCAP</name>
<organism evidence="2 3">
    <name type="scientific">Corchorus capsularis</name>
    <name type="common">Jute</name>
    <dbReference type="NCBI Taxonomy" id="210143"/>
    <lineage>
        <taxon>Eukaryota</taxon>
        <taxon>Viridiplantae</taxon>
        <taxon>Streptophyta</taxon>
        <taxon>Embryophyta</taxon>
        <taxon>Tracheophyta</taxon>
        <taxon>Spermatophyta</taxon>
        <taxon>Magnoliopsida</taxon>
        <taxon>eudicotyledons</taxon>
        <taxon>Gunneridae</taxon>
        <taxon>Pentapetalae</taxon>
        <taxon>rosids</taxon>
        <taxon>malvids</taxon>
        <taxon>Malvales</taxon>
        <taxon>Malvaceae</taxon>
        <taxon>Grewioideae</taxon>
        <taxon>Apeibeae</taxon>
        <taxon>Corchorus</taxon>
    </lineage>
</organism>
<gene>
    <name evidence="2" type="ORF">CCACVL1_06103</name>
</gene>
<evidence type="ECO:0000313" key="2">
    <source>
        <dbReference type="EMBL" id="OMO94231.1"/>
    </source>
</evidence>
<evidence type="ECO:0000313" key="3">
    <source>
        <dbReference type="Proteomes" id="UP000188268"/>
    </source>
</evidence>
<dbReference type="EMBL" id="AWWV01007914">
    <property type="protein sequence ID" value="OMO94231.1"/>
    <property type="molecule type" value="Genomic_DNA"/>
</dbReference>